<dbReference type="PANTHER" id="PTHR33164:SF43">
    <property type="entry name" value="HTH-TYPE TRANSCRIPTIONAL REPRESSOR YETL"/>
    <property type="match status" value="1"/>
</dbReference>
<dbReference type="GO" id="GO:0003700">
    <property type="term" value="F:DNA-binding transcription factor activity"/>
    <property type="evidence" value="ECO:0007669"/>
    <property type="project" value="InterPro"/>
</dbReference>
<proteinExistence type="predicted"/>
<evidence type="ECO:0000259" key="1">
    <source>
        <dbReference type="PROSITE" id="PS50995"/>
    </source>
</evidence>
<dbReference type="Gene3D" id="1.10.10.10">
    <property type="entry name" value="Winged helix-like DNA-binding domain superfamily/Winged helix DNA-binding domain"/>
    <property type="match status" value="1"/>
</dbReference>
<organism evidence="2 3">
    <name type="scientific">Orlajensenia flava</name>
    <dbReference type="NCBI Taxonomy" id="2565934"/>
    <lineage>
        <taxon>Bacteria</taxon>
        <taxon>Bacillati</taxon>
        <taxon>Actinomycetota</taxon>
        <taxon>Actinomycetes</taxon>
        <taxon>Micrococcales</taxon>
        <taxon>Microbacteriaceae</taxon>
        <taxon>Orlajensenia</taxon>
    </lineage>
</organism>
<dbReference type="PRINTS" id="PR00598">
    <property type="entry name" value="HTHMARR"/>
</dbReference>
<dbReference type="InterPro" id="IPR036390">
    <property type="entry name" value="WH_DNA-bd_sf"/>
</dbReference>
<dbReference type="InterPro" id="IPR000835">
    <property type="entry name" value="HTH_MarR-typ"/>
</dbReference>
<feature type="domain" description="HTH marR-type" evidence="1">
    <location>
        <begin position="10"/>
        <end position="141"/>
    </location>
</feature>
<dbReference type="PROSITE" id="PS50995">
    <property type="entry name" value="HTH_MARR_2"/>
    <property type="match status" value="1"/>
</dbReference>
<evidence type="ECO:0000313" key="3">
    <source>
        <dbReference type="Proteomes" id="UP000307380"/>
    </source>
</evidence>
<dbReference type="SUPFAM" id="SSF46785">
    <property type="entry name" value="Winged helix' DNA-binding domain"/>
    <property type="match status" value="1"/>
</dbReference>
<comment type="caution">
    <text evidence="2">The sequence shown here is derived from an EMBL/GenBank/DDBJ whole genome shotgun (WGS) entry which is preliminary data.</text>
</comment>
<dbReference type="RefSeq" id="WP_136422136.1">
    <property type="nucleotide sequence ID" value="NZ_SSSN01000003.1"/>
</dbReference>
<sequence length="149" mass="16093">MITRGDAENADDLIDALSQTSFTVMAVLARAGAEIDLSLTQLRVLAILRDRRLRMSALADHLGLERSTMSGLVDRAEKRGLMQRAPSEEDRRAIDVFLTDAGRAVADDTRLAVGSSLAPLTDRLSADARRALVLLLGELRGATPGPRQT</sequence>
<dbReference type="InterPro" id="IPR039422">
    <property type="entry name" value="MarR/SlyA-like"/>
</dbReference>
<dbReference type="SMART" id="SM00347">
    <property type="entry name" value="HTH_MARR"/>
    <property type="match status" value="1"/>
</dbReference>
<protein>
    <submittedName>
        <fullName evidence="2">MarR family transcriptional regulator</fullName>
    </submittedName>
</protein>
<dbReference type="Pfam" id="PF01047">
    <property type="entry name" value="MarR"/>
    <property type="match status" value="1"/>
</dbReference>
<gene>
    <name evidence="2" type="ORF">E6C70_03160</name>
</gene>
<dbReference type="InterPro" id="IPR036388">
    <property type="entry name" value="WH-like_DNA-bd_sf"/>
</dbReference>
<dbReference type="OrthoDB" id="3174724at2"/>
<dbReference type="AlphaFoldDB" id="A0A4S4FWC9"/>
<reference evidence="2 3" key="1">
    <citation type="submission" date="2019-04" db="EMBL/GenBank/DDBJ databases">
        <authorList>
            <person name="Jiang L."/>
        </authorList>
    </citation>
    <scope>NUCLEOTIDE SEQUENCE [LARGE SCALE GENOMIC DNA]</scope>
    <source>
        <strain evidence="2 3">YIM 131861</strain>
    </source>
</reference>
<dbReference type="PANTHER" id="PTHR33164">
    <property type="entry name" value="TRANSCRIPTIONAL REGULATOR, MARR FAMILY"/>
    <property type="match status" value="1"/>
</dbReference>
<name>A0A4S4FWC9_9MICO</name>
<dbReference type="GO" id="GO:0006950">
    <property type="term" value="P:response to stress"/>
    <property type="evidence" value="ECO:0007669"/>
    <property type="project" value="TreeGrafter"/>
</dbReference>
<dbReference type="Proteomes" id="UP000307380">
    <property type="component" value="Unassembled WGS sequence"/>
</dbReference>
<evidence type="ECO:0000313" key="2">
    <source>
        <dbReference type="EMBL" id="THG35083.1"/>
    </source>
</evidence>
<accession>A0A4S4FWC9</accession>
<keyword evidence="3" id="KW-1185">Reference proteome</keyword>
<dbReference type="EMBL" id="SSSN01000003">
    <property type="protein sequence ID" value="THG35083.1"/>
    <property type="molecule type" value="Genomic_DNA"/>
</dbReference>